<dbReference type="Gene3D" id="3.40.640.10">
    <property type="entry name" value="Type I PLP-dependent aspartate aminotransferase-like (Major domain)"/>
    <property type="match status" value="1"/>
</dbReference>
<dbReference type="Proteomes" id="UP000593892">
    <property type="component" value="Chromosome"/>
</dbReference>
<dbReference type="InterPro" id="IPR015421">
    <property type="entry name" value="PyrdxlP-dep_Trfase_major"/>
</dbReference>
<comment type="similarity">
    <text evidence="1 2">Belongs to the DegT/DnrJ/EryC1 family.</text>
</comment>
<dbReference type="InterPro" id="IPR015424">
    <property type="entry name" value="PyrdxlP-dep_Trfase"/>
</dbReference>
<protein>
    <submittedName>
        <fullName evidence="3">DegT/DnrJ/EryC1/StrS family aminotransferase</fullName>
    </submittedName>
</protein>
<dbReference type="AlphaFoldDB" id="A0A7S7NMB2"/>
<name>A0A7S7NMB2_PALFE</name>
<dbReference type="EMBL" id="CP063849">
    <property type="protein sequence ID" value="QOY86194.1"/>
    <property type="molecule type" value="Genomic_DNA"/>
</dbReference>
<dbReference type="SUPFAM" id="SSF53383">
    <property type="entry name" value="PLP-dependent transferases"/>
    <property type="match status" value="1"/>
</dbReference>
<accession>A0A7S7NMB2</accession>
<keyword evidence="3" id="KW-0808">Transferase</keyword>
<dbReference type="Gene3D" id="3.90.1150.10">
    <property type="entry name" value="Aspartate Aminotransferase, domain 1"/>
    <property type="match status" value="1"/>
</dbReference>
<gene>
    <name evidence="3" type="ORF">IRI77_25745</name>
</gene>
<keyword evidence="2" id="KW-0663">Pyridoxal phosphate</keyword>
<sequence>MSQLAILGGDPVRRKPFAPWPQYQPSDIARIVRTVESRHWGGYPLPTALASGFCKDFAAMHGAEYALPVANGTVSLSIALQAAGVGFGDEVIVPAYTWDGTATAVLAMGAVPVFADIDPDTYCLCVESVRQAITPRTKAIIPVHLAMRFTEMGDLMTLAHFHNLKVIEDAAHAHGGAYHGKGAGSIGDMGSFSLQESKLMTAGEGGMLTTNSLEYYEAMQTVVNCGRASLTDKFGQRLLGLNYRMTDLQIALLIGQLETLPALRALRAERAHLLGSLLQGVPGIRVLPEQPGITAPTNYCYVLQYRPEPGQPAPHRDLFVAALEKEGIPCDGRFYEAVYKSDLFYATPKKCPQLAYERETPVDYSQDHCPVSERAAYDESIWLFQFCLIGEEEDVRDVARAIEKVASNLETLSKQDPALAGVKAMGRAQRARFERQKNY</sequence>
<dbReference type="GO" id="GO:0000271">
    <property type="term" value="P:polysaccharide biosynthetic process"/>
    <property type="evidence" value="ECO:0007669"/>
    <property type="project" value="TreeGrafter"/>
</dbReference>
<keyword evidence="4" id="KW-1185">Reference proteome</keyword>
<evidence type="ECO:0000256" key="2">
    <source>
        <dbReference type="RuleBase" id="RU004508"/>
    </source>
</evidence>
<dbReference type="CDD" id="cd00616">
    <property type="entry name" value="AHBA_syn"/>
    <property type="match status" value="1"/>
</dbReference>
<evidence type="ECO:0000313" key="3">
    <source>
        <dbReference type="EMBL" id="QOY86194.1"/>
    </source>
</evidence>
<evidence type="ECO:0000313" key="4">
    <source>
        <dbReference type="Proteomes" id="UP000593892"/>
    </source>
</evidence>
<proteinExistence type="inferred from homology"/>
<evidence type="ECO:0000256" key="1">
    <source>
        <dbReference type="ARBA" id="ARBA00037999"/>
    </source>
</evidence>
<dbReference type="GO" id="GO:0030170">
    <property type="term" value="F:pyridoxal phosphate binding"/>
    <property type="evidence" value="ECO:0007669"/>
    <property type="project" value="TreeGrafter"/>
</dbReference>
<keyword evidence="3" id="KW-0032">Aminotransferase</keyword>
<dbReference type="KEGG" id="pfer:IRI77_25745"/>
<dbReference type="GO" id="GO:0008483">
    <property type="term" value="F:transaminase activity"/>
    <property type="evidence" value="ECO:0007669"/>
    <property type="project" value="UniProtKB-KW"/>
</dbReference>
<dbReference type="PANTHER" id="PTHR30244:SF34">
    <property type="entry name" value="DTDP-4-AMINO-4,6-DIDEOXYGALACTOSE TRANSAMINASE"/>
    <property type="match status" value="1"/>
</dbReference>
<dbReference type="Pfam" id="PF01041">
    <property type="entry name" value="DegT_DnrJ_EryC1"/>
    <property type="match status" value="1"/>
</dbReference>
<dbReference type="InterPro" id="IPR015422">
    <property type="entry name" value="PyrdxlP-dep_Trfase_small"/>
</dbReference>
<dbReference type="PANTHER" id="PTHR30244">
    <property type="entry name" value="TRANSAMINASE"/>
    <property type="match status" value="1"/>
</dbReference>
<dbReference type="RefSeq" id="WP_194447863.1">
    <property type="nucleotide sequence ID" value="NZ_CP063849.1"/>
</dbReference>
<reference evidence="3 4" key="1">
    <citation type="submission" date="2020-10" db="EMBL/GenBank/DDBJ databases">
        <title>Complete genome sequence of Paludibaculum fermentans P105T, a facultatively anaerobic acidobacterium capable of dissimilatory Fe(III) reduction.</title>
        <authorList>
            <person name="Dedysh S.N."/>
            <person name="Beletsky A.V."/>
            <person name="Kulichevskaya I.S."/>
            <person name="Mardanov A.V."/>
            <person name="Ravin N.V."/>
        </authorList>
    </citation>
    <scope>NUCLEOTIDE SEQUENCE [LARGE SCALE GENOMIC DNA]</scope>
    <source>
        <strain evidence="3 4">P105</strain>
    </source>
</reference>
<dbReference type="InterPro" id="IPR000653">
    <property type="entry name" value="DegT/StrS_aminotransferase"/>
</dbReference>
<organism evidence="3 4">
    <name type="scientific">Paludibaculum fermentans</name>
    <dbReference type="NCBI Taxonomy" id="1473598"/>
    <lineage>
        <taxon>Bacteria</taxon>
        <taxon>Pseudomonadati</taxon>
        <taxon>Acidobacteriota</taxon>
        <taxon>Terriglobia</taxon>
        <taxon>Bryobacterales</taxon>
        <taxon>Bryobacteraceae</taxon>
        <taxon>Paludibaculum</taxon>
    </lineage>
</organism>